<sequence length="150" mass="16620">MEQDNRSSDLFNEMSIDGMGKQYIRSIASWAMVMVVVAVIGYVIEILDFLRDKPSDGRRVEGFGGLTEAMGNSSAFSVFFGIAIGLLINFFLFRFASQAKAGLDGHDQWKLNSSFSNLKAYFMACSIILIIVLVFMLLVFVVVGARFGTM</sequence>
<keyword evidence="3" id="KW-1185">Reference proteome</keyword>
<dbReference type="RefSeq" id="WP_237873739.1">
    <property type="nucleotide sequence ID" value="NZ_JAKLTR010000009.1"/>
</dbReference>
<evidence type="ECO:0000313" key="2">
    <source>
        <dbReference type="EMBL" id="MCG2615694.1"/>
    </source>
</evidence>
<keyword evidence="1" id="KW-1133">Transmembrane helix</keyword>
<evidence type="ECO:0000256" key="1">
    <source>
        <dbReference type="SAM" id="Phobius"/>
    </source>
</evidence>
<proteinExistence type="predicted"/>
<gene>
    <name evidence="2" type="ORF">LZZ85_15445</name>
</gene>
<name>A0ABS9KTP8_9BACT</name>
<feature type="transmembrane region" description="Helical" evidence="1">
    <location>
        <begin position="23"/>
        <end position="44"/>
    </location>
</feature>
<keyword evidence="1" id="KW-0472">Membrane</keyword>
<evidence type="ECO:0000313" key="3">
    <source>
        <dbReference type="Proteomes" id="UP001165367"/>
    </source>
</evidence>
<protein>
    <submittedName>
        <fullName evidence="2">Uncharacterized protein</fullName>
    </submittedName>
</protein>
<organism evidence="2 3">
    <name type="scientific">Terrimonas ginsenosidimutans</name>
    <dbReference type="NCBI Taxonomy" id="2908004"/>
    <lineage>
        <taxon>Bacteria</taxon>
        <taxon>Pseudomonadati</taxon>
        <taxon>Bacteroidota</taxon>
        <taxon>Chitinophagia</taxon>
        <taxon>Chitinophagales</taxon>
        <taxon>Chitinophagaceae</taxon>
        <taxon>Terrimonas</taxon>
    </lineage>
</organism>
<accession>A0ABS9KTP8</accession>
<feature type="transmembrane region" description="Helical" evidence="1">
    <location>
        <begin position="75"/>
        <end position="93"/>
    </location>
</feature>
<feature type="transmembrane region" description="Helical" evidence="1">
    <location>
        <begin position="120"/>
        <end position="145"/>
    </location>
</feature>
<dbReference type="Proteomes" id="UP001165367">
    <property type="component" value="Unassembled WGS sequence"/>
</dbReference>
<comment type="caution">
    <text evidence="2">The sequence shown here is derived from an EMBL/GenBank/DDBJ whole genome shotgun (WGS) entry which is preliminary data.</text>
</comment>
<dbReference type="EMBL" id="JAKLTR010000009">
    <property type="protein sequence ID" value="MCG2615694.1"/>
    <property type="molecule type" value="Genomic_DNA"/>
</dbReference>
<keyword evidence="1" id="KW-0812">Transmembrane</keyword>
<reference evidence="2" key="1">
    <citation type="submission" date="2022-01" db="EMBL/GenBank/DDBJ databases">
        <authorList>
            <person name="Jo J.-H."/>
            <person name="Im W.-T."/>
        </authorList>
    </citation>
    <scope>NUCLEOTIDE SEQUENCE</scope>
    <source>
        <strain evidence="2">NA20</strain>
    </source>
</reference>